<dbReference type="InterPro" id="IPR050769">
    <property type="entry name" value="NAT_camello-type"/>
</dbReference>
<dbReference type="GeneTree" id="ENSGT00940000179396"/>
<keyword evidence="2" id="KW-1133">Transmembrane helix</keyword>
<dbReference type="InterPro" id="IPR016181">
    <property type="entry name" value="Acyl_CoA_acyltransferase"/>
</dbReference>
<evidence type="ECO:0000259" key="3">
    <source>
        <dbReference type="Pfam" id="PF00583"/>
    </source>
</evidence>
<dbReference type="STRING" id="7994.ENSAMXP00000042969"/>
<keyword evidence="5" id="KW-1185">Reference proteome</keyword>
<dbReference type="Ensembl" id="ENSAMXT00000033094.1">
    <property type="protein sequence ID" value="ENSAMXP00000042969.1"/>
    <property type="gene ID" value="ENSAMXG00000036175.1"/>
</dbReference>
<keyword evidence="1" id="KW-0808">Transferase</keyword>
<dbReference type="InParanoid" id="A0A3B1JNN0"/>
<evidence type="ECO:0000313" key="4">
    <source>
        <dbReference type="Ensembl" id="ENSAMXP00000042969.1"/>
    </source>
</evidence>
<reference evidence="4" key="4">
    <citation type="submission" date="2025-09" db="UniProtKB">
        <authorList>
            <consortium name="Ensembl"/>
        </authorList>
    </citation>
    <scope>IDENTIFICATION</scope>
</reference>
<keyword evidence="2" id="KW-0472">Membrane</keyword>
<dbReference type="AlphaFoldDB" id="A0A3B1JNN0"/>
<dbReference type="Pfam" id="PF00583">
    <property type="entry name" value="Acetyltransf_1"/>
    <property type="match status" value="1"/>
</dbReference>
<reference evidence="4" key="3">
    <citation type="submission" date="2025-08" db="UniProtKB">
        <authorList>
            <consortium name="Ensembl"/>
        </authorList>
    </citation>
    <scope>IDENTIFICATION</scope>
</reference>
<dbReference type="SUPFAM" id="SSF55729">
    <property type="entry name" value="Acyl-CoA N-acyltransferases (Nat)"/>
    <property type="match status" value="1"/>
</dbReference>
<proteinExistence type="predicted"/>
<dbReference type="PANTHER" id="PTHR13947:SF60">
    <property type="entry name" value="N-ACETYLTRANSFERASE DOMAIN-CONTAINING PROTEIN"/>
    <property type="match status" value="1"/>
</dbReference>
<accession>A0A3B1JNN0</accession>
<keyword evidence="2" id="KW-0812">Transmembrane</keyword>
<dbReference type="Gene3D" id="3.40.630.30">
    <property type="match status" value="1"/>
</dbReference>
<dbReference type="Proteomes" id="UP000018467">
    <property type="component" value="Unassembled WGS sequence"/>
</dbReference>
<reference evidence="5" key="1">
    <citation type="submission" date="2013-03" db="EMBL/GenBank/DDBJ databases">
        <authorList>
            <person name="Jeffery W."/>
            <person name="Warren W."/>
            <person name="Wilson R.K."/>
        </authorList>
    </citation>
    <scope>NUCLEOTIDE SEQUENCE</scope>
    <source>
        <strain evidence="5">female</strain>
    </source>
</reference>
<evidence type="ECO:0000256" key="1">
    <source>
        <dbReference type="ARBA" id="ARBA00022679"/>
    </source>
</evidence>
<name>A0A3B1JNN0_ASTMX</name>
<feature type="domain" description="N-acetyltransferase" evidence="3">
    <location>
        <begin position="74"/>
        <end position="122"/>
    </location>
</feature>
<reference evidence="5" key="2">
    <citation type="journal article" date="2014" name="Nat. Commun.">
        <title>The cavefish genome reveals candidate genes for eye loss.</title>
        <authorList>
            <person name="McGaugh S.E."/>
            <person name="Gross J.B."/>
            <person name="Aken B."/>
            <person name="Blin M."/>
            <person name="Borowsky R."/>
            <person name="Chalopin D."/>
            <person name="Hinaux H."/>
            <person name="Jeffery W.R."/>
            <person name="Keene A."/>
            <person name="Ma L."/>
            <person name="Minx P."/>
            <person name="Murphy D."/>
            <person name="O'Quin K.E."/>
            <person name="Retaux S."/>
            <person name="Rohner N."/>
            <person name="Searle S.M."/>
            <person name="Stahl B.A."/>
            <person name="Tabin C."/>
            <person name="Volff J.N."/>
            <person name="Yoshizawa M."/>
            <person name="Warren W.C."/>
        </authorList>
    </citation>
    <scope>NUCLEOTIDE SEQUENCE [LARGE SCALE GENOMIC DNA]</scope>
    <source>
        <strain evidence="5">female</strain>
    </source>
</reference>
<dbReference type="PANTHER" id="PTHR13947">
    <property type="entry name" value="GNAT FAMILY N-ACETYLTRANSFERASE"/>
    <property type="match status" value="1"/>
</dbReference>
<evidence type="ECO:0000256" key="2">
    <source>
        <dbReference type="SAM" id="Phobius"/>
    </source>
</evidence>
<sequence>MRIMMKKDVKEIFTLGLHGLLRSFCMHVLKQLHIQVLLVCVFCALLASTKSLLLPILAVTLLLAVGRQGKHPSDYLEKPYSCFWVAESQGRVVGTVACRPMEMNGGSLELRRVSVRLSHRGQASVKKQGLPAVVLTLQPINAQYNEMYKSVINKKNVYVKEYVRNCICLFMFLQYSYTCCKCIRSFWI</sequence>
<dbReference type="CDD" id="cd04301">
    <property type="entry name" value="NAT_SF"/>
    <property type="match status" value="1"/>
</dbReference>
<evidence type="ECO:0000313" key="5">
    <source>
        <dbReference type="Proteomes" id="UP000018467"/>
    </source>
</evidence>
<feature type="transmembrane region" description="Helical" evidence="2">
    <location>
        <begin position="35"/>
        <end position="65"/>
    </location>
</feature>
<organism evidence="4 5">
    <name type="scientific">Astyanax mexicanus</name>
    <name type="common">Blind cave fish</name>
    <name type="synonym">Astyanax fasciatus mexicanus</name>
    <dbReference type="NCBI Taxonomy" id="7994"/>
    <lineage>
        <taxon>Eukaryota</taxon>
        <taxon>Metazoa</taxon>
        <taxon>Chordata</taxon>
        <taxon>Craniata</taxon>
        <taxon>Vertebrata</taxon>
        <taxon>Euteleostomi</taxon>
        <taxon>Actinopterygii</taxon>
        <taxon>Neopterygii</taxon>
        <taxon>Teleostei</taxon>
        <taxon>Ostariophysi</taxon>
        <taxon>Characiformes</taxon>
        <taxon>Characoidei</taxon>
        <taxon>Acestrorhamphidae</taxon>
        <taxon>Acestrorhamphinae</taxon>
        <taxon>Astyanax</taxon>
    </lineage>
</organism>
<protein>
    <recommendedName>
        <fullName evidence="3">N-acetyltransferase domain-containing protein</fullName>
    </recommendedName>
</protein>
<dbReference type="GO" id="GO:0008080">
    <property type="term" value="F:N-acetyltransferase activity"/>
    <property type="evidence" value="ECO:0007669"/>
    <property type="project" value="InterPro"/>
</dbReference>
<dbReference type="InterPro" id="IPR000182">
    <property type="entry name" value="GNAT_dom"/>
</dbReference>